<dbReference type="EMBL" id="JANBPW010002063">
    <property type="protein sequence ID" value="KAJ1942103.1"/>
    <property type="molecule type" value="Genomic_DNA"/>
</dbReference>
<keyword evidence="2" id="KW-1185">Reference proteome</keyword>
<protein>
    <submittedName>
        <fullName evidence="1">SUMO conjugating enzyme Hus5</fullName>
    </submittedName>
</protein>
<gene>
    <name evidence="1" type="primary">hus5</name>
    <name evidence="1" type="ORF">FBU59_003297</name>
</gene>
<feature type="non-terminal residue" evidence="1">
    <location>
        <position position="92"/>
    </location>
</feature>
<evidence type="ECO:0000313" key="2">
    <source>
        <dbReference type="Proteomes" id="UP001150603"/>
    </source>
</evidence>
<reference evidence="1" key="1">
    <citation type="submission" date="2022-07" db="EMBL/GenBank/DDBJ databases">
        <title>Phylogenomic reconstructions and comparative analyses of Kickxellomycotina fungi.</title>
        <authorList>
            <person name="Reynolds N.K."/>
            <person name="Stajich J.E."/>
            <person name="Barry K."/>
            <person name="Grigoriev I.V."/>
            <person name="Crous P."/>
            <person name="Smith M.E."/>
        </authorList>
    </citation>
    <scope>NUCLEOTIDE SEQUENCE</scope>
    <source>
        <strain evidence="1">NRRL 5244</strain>
    </source>
</reference>
<comment type="caution">
    <text evidence="1">The sequence shown here is derived from an EMBL/GenBank/DDBJ whole genome shotgun (WGS) entry which is preliminary data.</text>
</comment>
<proteinExistence type="predicted"/>
<organism evidence="1 2">
    <name type="scientific">Linderina macrospora</name>
    <dbReference type="NCBI Taxonomy" id="4868"/>
    <lineage>
        <taxon>Eukaryota</taxon>
        <taxon>Fungi</taxon>
        <taxon>Fungi incertae sedis</taxon>
        <taxon>Zoopagomycota</taxon>
        <taxon>Kickxellomycotina</taxon>
        <taxon>Kickxellomycetes</taxon>
        <taxon>Kickxellales</taxon>
        <taxon>Kickxellaceae</taxon>
        <taxon>Linderina</taxon>
    </lineage>
</organism>
<evidence type="ECO:0000313" key="1">
    <source>
        <dbReference type="EMBL" id="KAJ1942103.1"/>
    </source>
</evidence>
<accession>A0ACC1J8X7</accession>
<sequence>MSGICKTRLMEERKQWRKDHPYGFYARPEKSKDGTLDLLHWSCGIPGKEGTDWEGGMYKCMLHFPPEYPTLPPKCQFTPPLFHPNVFPSGTV</sequence>
<dbReference type="Proteomes" id="UP001150603">
    <property type="component" value="Unassembled WGS sequence"/>
</dbReference>
<name>A0ACC1J8X7_9FUNG</name>